<evidence type="ECO:0000256" key="3">
    <source>
        <dbReference type="SAM" id="MobiDB-lite"/>
    </source>
</evidence>
<dbReference type="PROSITE" id="PS51450">
    <property type="entry name" value="LRR"/>
    <property type="match status" value="1"/>
</dbReference>
<reference evidence="4 5" key="1">
    <citation type="submission" date="2015-07" db="EMBL/GenBank/DDBJ databases">
        <title>The genome of the fungus Escovopsis weberi, a specialized disease agent of ant agriculture.</title>
        <authorList>
            <person name="de Man T.J."/>
            <person name="Stajich J.E."/>
            <person name="Kubicek C.P."/>
            <person name="Chenthamara K."/>
            <person name="Atanasova L."/>
            <person name="Druzhinina I.S."/>
            <person name="Birnbaum S."/>
            <person name="Barribeau S.M."/>
            <person name="Teiling C."/>
            <person name="Suen G."/>
            <person name="Currie C."/>
            <person name="Gerardo N.M."/>
        </authorList>
    </citation>
    <scope>NUCLEOTIDE SEQUENCE [LARGE SCALE GENOMIC DNA]</scope>
</reference>
<dbReference type="SUPFAM" id="SSF52058">
    <property type="entry name" value="L domain-like"/>
    <property type="match status" value="1"/>
</dbReference>
<dbReference type="InterPro" id="IPR032675">
    <property type="entry name" value="LRR_dom_sf"/>
</dbReference>
<accession>A0A0M8MY95</accession>
<proteinExistence type="predicted"/>
<dbReference type="GO" id="GO:0005737">
    <property type="term" value="C:cytoplasm"/>
    <property type="evidence" value="ECO:0007669"/>
    <property type="project" value="TreeGrafter"/>
</dbReference>
<feature type="region of interest" description="Disordered" evidence="3">
    <location>
        <begin position="301"/>
        <end position="375"/>
    </location>
</feature>
<feature type="region of interest" description="Disordered" evidence="3">
    <location>
        <begin position="1"/>
        <end position="90"/>
    </location>
</feature>
<feature type="compositionally biased region" description="Polar residues" evidence="3">
    <location>
        <begin position="679"/>
        <end position="693"/>
    </location>
</feature>
<feature type="compositionally biased region" description="Basic and acidic residues" evidence="3">
    <location>
        <begin position="388"/>
        <end position="403"/>
    </location>
</feature>
<feature type="compositionally biased region" description="Low complexity" evidence="3">
    <location>
        <begin position="936"/>
        <end position="956"/>
    </location>
</feature>
<dbReference type="EMBL" id="LGSR01000006">
    <property type="protein sequence ID" value="KOS21716.1"/>
    <property type="molecule type" value="Genomic_DNA"/>
</dbReference>
<name>A0A0M8MY95_ESCWE</name>
<dbReference type="OrthoDB" id="1394818at2759"/>
<evidence type="ECO:0000313" key="5">
    <source>
        <dbReference type="Proteomes" id="UP000053831"/>
    </source>
</evidence>
<dbReference type="AlphaFoldDB" id="A0A0M8MY95"/>
<feature type="region of interest" description="Disordered" evidence="3">
    <location>
        <begin position="936"/>
        <end position="973"/>
    </location>
</feature>
<dbReference type="InterPro" id="IPR003591">
    <property type="entry name" value="Leu-rich_rpt_typical-subtyp"/>
</dbReference>
<feature type="compositionally biased region" description="Polar residues" evidence="3">
    <location>
        <begin position="45"/>
        <end position="58"/>
    </location>
</feature>
<feature type="compositionally biased region" description="Low complexity" evidence="3">
    <location>
        <begin position="71"/>
        <end position="90"/>
    </location>
</feature>
<dbReference type="InterPro" id="IPR019487">
    <property type="entry name" value="RAM_signalling_pathway_SOG2"/>
</dbReference>
<evidence type="ECO:0000256" key="1">
    <source>
        <dbReference type="ARBA" id="ARBA00022614"/>
    </source>
</evidence>
<feature type="region of interest" description="Disordered" evidence="3">
    <location>
        <begin position="538"/>
        <end position="557"/>
    </location>
</feature>
<protein>
    <submittedName>
        <fullName evidence="4">Leucine-rich repeat-containing protein sog2</fullName>
    </submittedName>
</protein>
<dbReference type="SMART" id="SM00369">
    <property type="entry name" value="LRR_TYP"/>
    <property type="match status" value="3"/>
</dbReference>
<evidence type="ECO:0000313" key="4">
    <source>
        <dbReference type="EMBL" id="KOS21716.1"/>
    </source>
</evidence>
<feature type="region of interest" description="Disordered" evidence="3">
    <location>
        <begin position="436"/>
        <end position="460"/>
    </location>
</feature>
<keyword evidence="5" id="KW-1185">Reference proteome</keyword>
<dbReference type="PANTHER" id="PTHR48051:SF1">
    <property type="entry name" value="RAS SUPPRESSOR PROTEIN 1"/>
    <property type="match status" value="1"/>
</dbReference>
<feature type="region of interest" description="Disordered" evidence="3">
    <location>
        <begin position="670"/>
        <end position="701"/>
    </location>
</feature>
<dbReference type="STRING" id="150374.A0A0M8MY95"/>
<keyword evidence="1" id="KW-0433">Leucine-rich repeat</keyword>
<keyword evidence="2" id="KW-0677">Repeat</keyword>
<sequence length="973" mass="105657">MERSDRTPTLSGGASVGTFLGGAPGGAAVPQSQSATIRGPPENPPITQSRRPSISATNAPLPPIPMPPLPNARNAALPPLPNAAQTPANPMTSSQVIGLVQDAMRHALESEGQAVEASGIGPGLKSGVTIDLSRKGIHKLPEEVIDIVKNELERLALSHNQLSSLPARFVECTSLRYLNIRGNYIKEFPMPLCELSSLEILDLGRNQLRSLPPELSKLSSLKVLSIPKNQIRELPLCIADMLSLQVIKFEGNPISFPPREVLHPSSARAANDATIRESDVNEIAVTAHIKKFLRLHAINGRDSETAGDDSSEGAETPRMPKKRLMSGRFPIRVNGTDKPDVRSPGLGIRPPPIPSRSHYRGHSQQNNAAKRPGVLPLTIGNLSERYRSNSESLLRFEKSESRQRRMGVVPKKSSSDLTPLDETAANNRFSHYRGLSDGSAMQGGAAPAKSPATPTTESSMQRPIYVRRLSVLPERRRESSTFDPVIEAAKGILYSVFQIHPMIQMLMTLTNDGSSKRSSLELVFYNTNSHVEELEQAIQKHDTPNQESDEPPSRDNANVHRACQTLVGAYGHVCTLLADNIETFVSNGDARYIRTLLMLIYNSIMELRVTLSSVSSQQQKAASPMQSPAQDNSNTIRPYFREASAAHRPVNSRGRNGNVTYTPFTKAMAEMSAPCRPPRSSSQSNDAGTPPSSRDTHADVSDEDAQFDKIYLSLQASTDVVMQILPNFGVQLTGGIRNAMQQRAPAALIRDWRTLIALCNDTVQQTEVLKNQMSLIRLRDPSVKAQGSFWNLCSNFVASWTRMAYKIKAEINTIPLPPDTRMRLRPIHQSMKETSNTILQSPWHNLFRPTGPIGSAQGPFGQIMSPNQMSITPQSAALGPAMQATVATPQNASFASAFQGNVFDRADTLIANPGISMSRTGTMTRGHSGFNSLSSISSVSSDGVPTPSSAFSPSPAVQLGPTPFRLNGGKVAI</sequence>
<organism evidence="4 5">
    <name type="scientific">Escovopsis weberi</name>
    <dbReference type="NCBI Taxonomy" id="150374"/>
    <lineage>
        <taxon>Eukaryota</taxon>
        <taxon>Fungi</taxon>
        <taxon>Dikarya</taxon>
        <taxon>Ascomycota</taxon>
        <taxon>Pezizomycotina</taxon>
        <taxon>Sordariomycetes</taxon>
        <taxon>Hypocreomycetidae</taxon>
        <taxon>Hypocreales</taxon>
        <taxon>Hypocreaceae</taxon>
        <taxon>Escovopsis</taxon>
    </lineage>
</organism>
<dbReference type="InterPro" id="IPR001611">
    <property type="entry name" value="Leu-rich_rpt"/>
</dbReference>
<dbReference type="Pfam" id="PF10428">
    <property type="entry name" value="SOG2"/>
    <property type="match status" value="1"/>
</dbReference>
<feature type="region of interest" description="Disordered" evidence="3">
    <location>
        <begin position="388"/>
        <end position="421"/>
    </location>
</feature>
<dbReference type="PANTHER" id="PTHR48051">
    <property type="match status" value="1"/>
</dbReference>
<comment type="caution">
    <text evidence="4">The sequence shown here is derived from an EMBL/GenBank/DDBJ whole genome shotgun (WGS) entry which is preliminary data.</text>
</comment>
<gene>
    <name evidence="4" type="ORF">ESCO_001691</name>
</gene>
<dbReference type="Gene3D" id="3.80.10.10">
    <property type="entry name" value="Ribonuclease Inhibitor"/>
    <property type="match status" value="1"/>
</dbReference>
<dbReference type="Pfam" id="PF13855">
    <property type="entry name" value="LRR_8"/>
    <property type="match status" value="1"/>
</dbReference>
<dbReference type="Proteomes" id="UP000053831">
    <property type="component" value="Unassembled WGS sequence"/>
</dbReference>
<dbReference type="InterPro" id="IPR050216">
    <property type="entry name" value="LRR_domain-containing"/>
</dbReference>
<feature type="compositionally biased region" description="Low complexity" evidence="3">
    <location>
        <begin position="445"/>
        <end position="459"/>
    </location>
</feature>
<feature type="compositionally biased region" description="Pro residues" evidence="3">
    <location>
        <begin position="60"/>
        <end position="70"/>
    </location>
</feature>
<dbReference type="SMART" id="SM00364">
    <property type="entry name" value="LRR_BAC"/>
    <property type="match status" value="4"/>
</dbReference>
<evidence type="ECO:0000256" key="2">
    <source>
        <dbReference type="ARBA" id="ARBA00022737"/>
    </source>
</evidence>